<comment type="similarity">
    <text evidence="2">Belongs to the glycosyl hydrolase 3 family.</text>
</comment>
<dbReference type="InterPro" id="IPR001764">
    <property type="entry name" value="Glyco_hydro_3_N"/>
</dbReference>
<keyword evidence="5" id="KW-0326">Glycosidase</keyword>
<dbReference type="eggNOG" id="COG1472">
    <property type="taxonomic scope" value="Bacteria"/>
</dbReference>
<keyword evidence="8" id="KW-1185">Reference proteome</keyword>
<feature type="domain" description="Glycoside hydrolase family 3 N-terminal" evidence="6">
    <location>
        <begin position="42"/>
        <end position="361"/>
    </location>
</feature>
<evidence type="ECO:0000256" key="2">
    <source>
        <dbReference type="ARBA" id="ARBA00005336"/>
    </source>
</evidence>
<dbReference type="GO" id="GO:0009254">
    <property type="term" value="P:peptidoglycan turnover"/>
    <property type="evidence" value="ECO:0007669"/>
    <property type="project" value="TreeGrafter"/>
</dbReference>
<dbReference type="InterPro" id="IPR036962">
    <property type="entry name" value="Glyco_hydro_3_N_sf"/>
</dbReference>
<dbReference type="Gene3D" id="3.20.20.300">
    <property type="entry name" value="Glycoside hydrolase, family 3, N-terminal domain"/>
    <property type="match status" value="1"/>
</dbReference>
<dbReference type="PROSITE" id="PS00775">
    <property type="entry name" value="GLYCOSYL_HYDROL_F3"/>
    <property type="match status" value="1"/>
</dbReference>
<comment type="catalytic activity">
    <reaction evidence="1">
        <text>Hydrolysis of terminal non-reducing N-acetyl-D-hexosamine residues in N-acetyl-beta-D-hexosaminides.</text>
        <dbReference type="EC" id="3.2.1.52"/>
    </reaction>
</comment>
<dbReference type="GO" id="GO:0004563">
    <property type="term" value="F:beta-N-acetylhexosaminidase activity"/>
    <property type="evidence" value="ECO:0007669"/>
    <property type="project" value="UniProtKB-EC"/>
</dbReference>
<keyword evidence="4" id="KW-0378">Hydrolase</keyword>
<dbReference type="InterPro" id="IPR019800">
    <property type="entry name" value="Glyco_hydro_3_AS"/>
</dbReference>
<accession>A0A0A7FST5</accession>
<dbReference type="Pfam" id="PF00933">
    <property type="entry name" value="Glyco_hydro_3"/>
    <property type="match status" value="1"/>
</dbReference>
<dbReference type="InterPro" id="IPR017853">
    <property type="entry name" value="GH"/>
</dbReference>
<dbReference type="EMBL" id="CP006905">
    <property type="protein sequence ID" value="AIY82623.1"/>
    <property type="molecule type" value="Genomic_DNA"/>
</dbReference>
<dbReference type="InterPro" id="IPR050226">
    <property type="entry name" value="NagZ_Beta-hexosaminidase"/>
</dbReference>
<sequence length="391" mass="43590">MNKRFLISIIIVVLLSIFTFHTTFSKDNPKDEILETISNMSLDEKIGQLVVSGFYGTSLDENILKLIKEDKISGVILFNRNVKDSNTLLSLNNSLKESNKNNKLPLFISVDEEGGLVTRMPKEIKRLPSNKYIGSLNNKDLSYKVGEILGEQLSYFGFNMNFAPVLDINSNPNNPVIGNRSFGNNKDIVANLGTSTMKGIQSKNIISVVKHFPGHGDTSVDSHVNLPVVNYDINRLNSFEFVPFKTAIQNGANAVMVGHILLPKIDNKYPSSMSYEIVTNILRKDLGFDGLVVSDDMTMGAITENYSIEEASVKSINAGVDLLLVCQKYENTENVLKALKEAVLNGTISKERLDNALYNIISTKKKYLLNKEPKNDITIDTINQKITNLFR</sequence>
<evidence type="ECO:0000313" key="8">
    <source>
        <dbReference type="Proteomes" id="UP000030635"/>
    </source>
</evidence>
<gene>
    <name evidence="7" type="ORF">U729_2362</name>
</gene>
<dbReference type="KEGG" id="cbv:U729_2362"/>
<protein>
    <recommendedName>
        <fullName evidence="3">beta-N-acetylhexosaminidase</fullName>
        <ecNumber evidence="3">3.2.1.52</ecNumber>
    </recommendedName>
</protein>
<dbReference type="PANTHER" id="PTHR30480">
    <property type="entry name" value="BETA-HEXOSAMINIDASE-RELATED"/>
    <property type="match status" value="1"/>
</dbReference>
<evidence type="ECO:0000313" key="7">
    <source>
        <dbReference type="EMBL" id="AIY82623.1"/>
    </source>
</evidence>
<evidence type="ECO:0000256" key="4">
    <source>
        <dbReference type="ARBA" id="ARBA00022801"/>
    </source>
</evidence>
<dbReference type="RefSeq" id="WP_039315217.1">
    <property type="nucleotide sequence ID" value="NZ_CP006905.1"/>
</dbReference>
<evidence type="ECO:0000256" key="1">
    <source>
        <dbReference type="ARBA" id="ARBA00001231"/>
    </source>
</evidence>
<proteinExistence type="inferred from homology"/>
<dbReference type="STRING" id="1561.NPD11_657"/>
<dbReference type="SUPFAM" id="SSF51445">
    <property type="entry name" value="(Trans)glycosidases"/>
    <property type="match status" value="1"/>
</dbReference>
<dbReference type="EC" id="3.2.1.52" evidence="3"/>
<dbReference type="PANTHER" id="PTHR30480:SF13">
    <property type="entry name" value="BETA-HEXOSAMINIDASE"/>
    <property type="match status" value="1"/>
</dbReference>
<dbReference type="OrthoDB" id="9805821at2"/>
<evidence type="ECO:0000256" key="5">
    <source>
        <dbReference type="ARBA" id="ARBA00023295"/>
    </source>
</evidence>
<evidence type="ECO:0000259" key="6">
    <source>
        <dbReference type="Pfam" id="PF00933"/>
    </source>
</evidence>
<reference evidence="7 8" key="1">
    <citation type="journal article" date="2015" name="Infect. Genet. Evol.">
        <title>Genomic sequences of six botulinum neurotoxin-producing strains representing three clostridial species illustrate the mobility and diversity of botulinum neurotoxin genes.</title>
        <authorList>
            <person name="Smith T.J."/>
            <person name="Hill K.K."/>
            <person name="Xie G."/>
            <person name="Foley B.T."/>
            <person name="Williamson C.H."/>
            <person name="Foster J.T."/>
            <person name="Johnson S.L."/>
            <person name="Chertkov O."/>
            <person name="Teshima H."/>
            <person name="Gibbons H.S."/>
            <person name="Johnsky L.A."/>
            <person name="Karavis M.A."/>
            <person name="Smith L.A."/>
        </authorList>
    </citation>
    <scope>NUCLEOTIDE SEQUENCE [LARGE SCALE GENOMIC DNA]</scope>
    <source>
        <strain evidence="7">Sullivan</strain>
    </source>
</reference>
<dbReference type="PRINTS" id="PR00133">
    <property type="entry name" value="GLHYDRLASE3"/>
</dbReference>
<organism evidence="7 8">
    <name type="scientific">Clostridium baratii str. Sullivan</name>
    <dbReference type="NCBI Taxonomy" id="1415775"/>
    <lineage>
        <taxon>Bacteria</taxon>
        <taxon>Bacillati</taxon>
        <taxon>Bacillota</taxon>
        <taxon>Clostridia</taxon>
        <taxon>Eubacteriales</taxon>
        <taxon>Clostridiaceae</taxon>
        <taxon>Clostridium</taxon>
    </lineage>
</organism>
<dbReference type="Proteomes" id="UP000030635">
    <property type="component" value="Chromosome"/>
</dbReference>
<dbReference type="NCBIfam" id="NF003740">
    <property type="entry name" value="PRK05337.1"/>
    <property type="match status" value="1"/>
</dbReference>
<evidence type="ECO:0000256" key="3">
    <source>
        <dbReference type="ARBA" id="ARBA00012663"/>
    </source>
</evidence>
<name>A0A0A7FST5_9CLOT</name>
<dbReference type="HOGENOM" id="CLU_008392_0_2_9"/>
<dbReference type="AlphaFoldDB" id="A0A0A7FST5"/>
<dbReference type="GO" id="GO:0005975">
    <property type="term" value="P:carbohydrate metabolic process"/>
    <property type="evidence" value="ECO:0007669"/>
    <property type="project" value="InterPro"/>
</dbReference>